<evidence type="ECO:0000256" key="2">
    <source>
        <dbReference type="SAM" id="Phobius"/>
    </source>
</evidence>
<feature type="compositionally biased region" description="Basic and acidic residues" evidence="1">
    <location>
        <begin position="103"/>
        <end position="117"/>
    </location>
</feature>
<dbReference type="EnsemblPlants" id="Pp3c15_70V3.2">
    <property type="protein sequence ID" value="Pp3c15_70V3.2"/>
    <property type="gene ID" value="Pp3c15_70"/>
</dbReference>
<keyword evidence="2" id="KW-1133">Transmembrane helix</keyword>
<proteinExistence type="predicted"/>
<dbReference type="Gramene" id="Pp3c15_70V3.3">
    <property type="protein sequence ID" value="Pp3c15_70V3.3"/>
    <property type="gene ID" value="Pp3c15_70"/>
</dbReference>
<reference evidence="4" key="3">
    <citation type="submission" date="2020-12" db="UniProtKB">
        <authorList>
            <consortium name="EnsemblPlants"/>
        </authorList>
    </citation>
    <scope>IDENTIFICATION</scope>
</reference>
<protein>
    <submittedName>
        <fullName evidence="3 4">Uncharacterized protein</fullName>
    </submittedName>
</protein>
<evidence type="ECO:0000313" key="4">
    <source>
        <dbReference type="EnsemblPlants" id="Pp3c15_70V3.1"/>
    </source>
</evidence>
<sequence>MAMRLELLQHHTSYDASPSAARPRSATFHRGNPASFCWRPLRNLIQHNIKASNTLLLNSQICHFLDANPLFMLRPLDRPSCVNIKPSGVAHASARKGGNGGDYDDRSDYKQPSPKEESGNLMSFTVILIKKVVKLAGVLLVLATIFAAAAPSMFSSPRGLKTIMSMASHTIPGTVSVARASLGWRKPLYLEGVTLKGIDGETVLYIPKIETRASLWSIVSGKAGFGDSTVTAPVVDLQQDPASGQPYLALALTPLAKLQENKPNLNNSKKRSVAIEPPRDVALAASVKAPNGGMEIVKGKVILPQDAATAIGPSIFLDVAAGRFATEADDALESAAHEYRGKLPIRGNIYSDRAQAEGLGFLSLPQGQIHLLRPLKAELDLTPEFGKLYLVRVNPLLGEIIGPAISEDDLPDITIYAAPKDFLLPSDEYSVRIEPMRTTLAKGQLVDGVLTLLRRQDLLKGRSQITALTSPIEASINLKTGVIACDRIDLLLADRVHVATWGIMDIHHETVQMTLAIPGSTLRETLGLSRLAHDYYLKIPIRGSMERPQVDFMAAGKGIAQLTLQQQSGSAGQLFSSFFQQSDKEASASEVPKPIDVLPWDTRS</sequence>
<name>A0A2K1JBD0_PHYPA</name>
<evidence type="ECO:0000313" key="3">
    <source>
        <dbReference type="EMBL" id="PNR38821.1"/>
    </source>
</evidence>
<keyword evidence="5" id="KW-1185">Reference proteome</keyword>
<dbReference type="Gramene" id="Pp3c15_70V3.2">
    <property type="protein sequence ID" value="Pp3c15_70V3.2"/>
    <property type="gene ID" value="Pp3c15_70"/>
</dbReference>
<feature type="transmembrane region" description="Helical" evidence="2">
    <location>
        <begin position="132"/>
        <end position="154"/>
    </location>
</feature>
<evidence type="ECO:0000256" key="1">
    <source>
        <dbReference type="SAM" id="MobiDB-lite"/>
    </source>
</evidence>
<accession>A0A2K1JBD0</accession>
<dbReference type="EnsemblPlants" id="Pp3c15_70V3.3">
    <property type="protein sequence ID" value="Pp3c15_70V3.3"/>
    <property type="gene ID" value="Pp3c15_70"/>
</dbReference>
<dbReference type="EnsemblPlants" id="Pp3c15_70V3.1">
    <property type="protein sequence ID" value="Pp3c15_70V3.1"/>
    <property type="gene ID" value="Pp3c15_70"/>
</dbReference>
<gene>
    <name evidence="4" type="primary">LOC112292842</name>
    <name evidence="3" type="ORF">PHYPA_019099</name>
</gene>
<dbReference type="AlphaFoldDB" id="A0A2K1JBD0"/>
<keyword evidence="2" id="KW-0472">Membrane</keyword>
<dbReference type="EMBL" id="ABEU02000015">
    <property type="protein sequence ID" value="PNR38821.1"/>
    <property type="molecule type" value="Genomic_DNA"/>
</dbReference>
<reference evidence="3 5" key="1">
    <citation type="journal article" date="2008" name="Science">
        <title>The Physcomitrella genome reveals evolutionary insights into the conquest of land by plants.</title>
        <authorList>
            <person name="Rensing S."/>
            <person name="Lang D."/>
            <person name="Zimmer A."/>
            <person name="Terry A."/>
            <person name="Salamov A."/>
            <person name="Shapiro H."/>
            <person name="Nishiyama T."/>
            <person name="Perroud P.-F."/>
            <person name="Lindquist E."/>
            <person name="Kamisugi Y."/>
            <person name="Tanahashi T."/>
            <person name="Sakakibara K."/>
            <person name="Fujita T."/>
            <person name="Oishi K."/>
            <person name="Shin-I T."/>
            <person name="Kuroki Y."/>
            <person name="Toyoda A."/>
            <person name="Suzuki Y."/>
            <person name="Hashimoto A."/>
            <person name="Yamaguchi K."/>
            <person name="Sugano A."/>
            <person name="Kohara Y."/>
            <person name="Fujiyama A."/>
            <person name="Anterola A."/>
            <person name="Aoki S."/>
            <person name="Ashton N."/>
            <person name="Barbazuk W.B."/>
            <person name="Barker E."/>
            <person name="Bennetzen J."/>
            <person name="Bezanilla M."/>
            <person name="Blankenship R."/>
            <person name="Cho S.H."/>
            <person name="Dutcher S."/>
            <person name="Estelle M."/>
            <person name="Fawcett J.A."/>
            <person name="Gundlach H."/>
            <person name="Hanada K."/>
            <person name="Heyl A."/>
            <person name="Hicks K.A."/>
            <person name="Hugh J."/>
            <person name="Lohr M."/>
            <person name="Mayer K."/>
            <person name="Melkozernov A."/>
            <person name="Murata T."/>
            <person name="Nelson D."/>
            <person name="Pils B."/>
            <person name="Prigge M."/>
            <person name="Reiss B."/>
            <person name="Renner T."/>
            <person name="Rombauts S."/>
            <person name="Rushton P."/>
            <person name="Sanderfoot A."/>
            <person name="Schween G."/>
            <person name="Shiu S.-H."/>
            <person name="Stueber K."/>
            <person name="Theodoulou F.L."/>
            <person name="Tu H."/>
            <person name="Van de Peer Y."/>
            <person name="Verrier P.J."/>
            <person name="Waters E."/>
            <person name="Wood A."/>
            <person name="Yang L."/>
            <person name="Cove D."/>
            <person name="Cuming A."/>
            <person name="Hasebe M."/>
            <person name="Lucas S."/>
            <person name="Mishler D.B."/>
            <person name="Reski R."/>
            <person name="Grigoriev I."/>
            <person name="Quatrano R.S."/>
            <person name="Boore J.L."/>
        </authorList>
    </citation>
    <scope>NUCLEOTIDE SEQUENCE [LARGE SCALE GENOMIC DNA]</scope>
    <source>
        <strain evidence="4 5">cv. Gransden 2004</strain>
    </source>
</reference>
<dbReference type="Proteomes" id="UP000006727">
    <property type="component" value="Chromosome 15"/>
</dbReference>
<keyword evidence="2" id="KW-0812">Transmembrane</keyword>
<evidence type="ECO:0000313" key="5">
    <source>
        <dbReference type="Proteomes" id="UP000006727"/>
    </source>
</evidence>
<dbReference type="OMA" id="ISKPWIN"/>
<feature type="region of interest" description="Disordered" evidence="1">
    <location>
        <begin position="583"/>
        <end position="604"/>
    </location>
</feature>
<dbReference type="PaxDb" id="3218-PP1S211_10V6.1"/>
<reference evidence="3 5" key="2">
    <citation type="journal article" date="2018" name="Plant J.">
        <title>The Physcomitrella patens chromosome-scale assembly reveals moss genome structure and evolution.</title>
        <authorList>
            <person name="Lang D."/>
            <person name="Ullrich K.K."/>
            <person name="Murat F."/>
            <person name="Fuchs J."/>
            <person name="Jenkins J."/>
            <person name="Haas F.B."/>
            <person name="Piednoel M."/>
            <person name="Gundlach H."/>
            <person name="Van Bel M."/>
            <person name="Meyberg R."/>
            <person name="Vives C."/>
            <person name="Morata J."/>
            <person name="Symeonidi A."/>
            <person name="Hiss M."/>
            <person name="Muchero W."/>
            <person name="Kamisugi Y."/>
            <person name="Saleh O."/>
            <person name="Blanc G."/>
            <person name="Decker E.L."/>
            <person name="van Gessel N."/>
            <person name="Grimwood J."/>
            <person name="Hayes R.D."/>
            <person name="Graham S.W."/>
            <person name="Gunter L.E."/>
            <person name="McDaniel S.F."/>
            <person name="Hoernstein S.N.W."/>
            <person name="Larsson A."/>
            <person name="Li F.W."/>
            <person name="Perroud P.F."/>
            <person name="Phillips J."/>
            <person name="Ranjan P."/>
            <person name="Rokshar D.S."/>
            <person name="Rothfels C.J."/>
            <person name="Schneider L."/>
            <person name="Shu S."/>
            <person name="Stevenson D.W."/>
            <person name="Thummler F."/>
            <person name="Tillich M."/>
            <person name="Villarreal Aguilar J.C."/>
            <person name="Widiez T."/>
            <person name="Wong G.K."/>
            <person name="Wymore A."/>
            <person name="Zhang Y."/>
            <person name="Zimmer A.D."/>
            <person name="Quatrano R.S."/>
            <person name="Mayer K.F.X."/>
            <person name="Goodstein D."/>
            <person name="Casacuberta J.M."/>
            <person name="Vandepoele K."/>
            <person name="Reski R."/>
            <person name="Cuming A.C."/>
            <person name="Tuskan G.A."/>
            <person name="Maumus F."/>
            <person name="Salse J."/>
            <person name="Schmutz J."/>
            <person name="Rensing S.A."/>
        </authorList>
    </citation>
    <scope>NUCLEOTIDE SEQUENCE [LARGE SCALE GENOMIC DNA]</scope>
    <source>
        <strain evidence="4 5">cv. Gransden 2004</strain>
    </source>
</reference>
<feature type="region of interest" description="Disordered" evidence="1">
    <location>
        <begin position="88"/>
        <end position="117"/>
    </location>
</feature>
<dbReference type="Gramene" id="Pp3c15_70V3.1">
    <property type="protein sequence ID" value="Pp3c15_70V3.1"/>
    <property type="gene ID" value="Pp3c15_70"/>
</dbReference>
<organism evidence="3">
    <name type="scientific">Physcomitrium patens</name>
    <name type="common">Spreading-leaved earth moss</name>
    <name type="synonym">Physcomitrella patens</name>
    <dbReference type="NCBI Taxonomy" id="3218"/>
    <lineage>
        <taxon>Eukaryota</taxon>
        <taxon>Viridiplantae</taxon>
        <taxon>Streptophyta</taxon>
        <taxon>Embryophyta</taxon>
        <taxon>Bryophyta</taxon>
        <taxon>Bryophytina</taxon>
        <taxon>Bryopsida</taxon>
        <taxon>Funariidae</taxon>
        <taxon>Funariales</taxon>
        <taxon>Funariaceae</taxon>
        <taxon>Physcomitrium</taxon>
    </lineage>
</organism>